<dbReference type="RefSeq" id="WP_235820714.1">
    <property type="nucleotide sequence ID" value="NZ_UGHE01000002.1"/>
</dbReference>
<evidence type="ECO:0000259" key="1">
    <source>
        <dbReference type="Pfam" id="PF04448"/>
    </source>
</evidence>
<accession>A0AB38H9S2</accession>
<sequence>MTKQNNGWISVKDKLPKSGERVLVYFKNASRDYKSITLSELVDGEFDMGSKLFEVTHWQPLPQPPETE</sequence>
<name>A0AB38H9S2_9PAST</name>
<feature type="domain" description="DUF551" evidence="1">
    <location>
        <begin position="7"/>
        <end position="66"/>
    </location>
</feature>
<organism evidence="2 3">
    <name type="scientific">Canicola haemoglobinophilus</name>
    <dbReference type="NCBI Taxonomy" id="733"/>
    <lineage>
        <taxon>Bacteria</taxon>
        <taxon>Pseudomonadati</taxon>
        <taxon>Pseudomonadota</taxon>
        <taxon>Gammaproteobacteria</taxon>
        <taxon>Pasteurellales</taxon>
        <taxon>Pasteurellaceae</taxon>
        <taxon>Canicola</taxon>
    </lineage>
</organism>
<dbReference type="Proteomes" id="UP000254496">
    <property type="component" value="Unassembled WGS sequence"/>
</dbReference>
<protein>
    <submittedName>
        <fullName evidence="2">Protein of uncharacterized function (DUF551)</fullName>
    </submittedName>
</protein>
<comment type="caution">
    <text evidence="2">The sequence shown here is derived from an EMBL/GenBank/DDBJ whole genome shotgun (WGS) entry which is preliminary data.</text>
</comment>
<evidence type="ECO:0000313" key="2">
    <source>
        <dbReference type="EMBL" id="STO68987.1"/>
    </source>
</evidence>
<gene>
    <name evidence="2" type="ORF">NCTC8540_01507</name>
</gene>
<reference evidence="2 3" key="1">
    <citation type="submission" date="2018-06" db="EMBL/GenBank/DDBJ databases">
        <authorList>
            <consortium name="Pathogen Informatics"/>
            <person name="Doyle S."/>
        </authorList>
    </citation>
    <scope>NUCLEOTIDE SEQUENCE [LARGE SCALE GENOMIC DNA]</scope>
    <source>
        <strain evidence="2 3">NCTC8540</strain>
    </source>
</reference>
<dbReference type="InterPro" id="IPR007539">
    <property type="entry name" value="DUF551"/>
</dbReference>
<dbReference type="AlphaFoldDB" id="A0AB38H9S2"/>
<proteinExistence type="predicted"/>
<dbReference type="Pfam" id="PF04448">
    <property type="entry name" value="DUF551"/>
    <property type="match status" value="1"/>
</dbReference>
<evidence type="ECO:0000313" key="3">
    <source>
        <dbReference type="Proteomes" id="UP000254496"/>
    </source>
</evidence>
<dbReference type="EMBL" id="UGHJ01000001">
    <property type="protein sequence ID" value="STO68987.1"/>
    <property type="molecule type" value="Genomic_DNA"/>
</dbReference>